<evidence type="ECO:0000313" key="3">
    <source>
        <dbReference type="EMBL" id="RUS34850.1"/>
    </source>
</evidence>
<dbReference type="SMART" id="SM01087">
    <property type="entry name" value="COG6"/>
    <property type="match status" value="1"/>
</dbReference>
<dbReference type="InterPro" id="IPR010490">
    <property type="entry name" value="COG6"/>
</dbReference>
<feature type="region of interest" description="Disordered" evidence="1">
    <location>
        <begin position="101"/>
        <end position="127"/>
    </location>
</feature>
<dbReference type="PANTHER" id="PTHR21506:SF0">
    <property type="entry name" value="CONSERVED OLIGOMERIC GOLGI COMPLEX SUBUNIT 6"/>
    <property type="match status" value="1"/>
</dbReference>
<dbReference type="GO" id="GO:0006891">
    <property type="term" value="P:intra-Golgi vesicle-mediated transport"/>
    <property type="evidence" value="ECO:0007669"/>
    <property type="project" value="InterPro"/>
</dbReference>
<keyword evidence="4" id="KW-1185">Reference proteome</keyword>
<dbReference type="AlphaFoldDB" id="A0A433QYJ7"/>
<evidence type="ECO:0000259" key="2">
    <source>
        <dbReference type="Pfam" id="PF20653"/>
    </source>
</evidence>
<gene>
    <name evidence="3" type="ORF">BC938DRAFT_478201</name>
</gene>
<evidence type="ECO:0000313" key="4">
    <source>
        <dbReference type="Proteomes" id="UP000274822"/>
    </source>
</evidence>
<feature type="domain" description="Conserved Oligomeric Golgi complex subunit 6 C-terminal" evidence="2">
    <location>
        <begin position="28"/>
        <end position="461"/>
    </location>
</feature>
<accession>A0A433QYJ7</accession>
<dbReference type="GO" id="GO:0017119">
    <property type="term" value="C:Golgi transport complex"/>
    <property type="evidence" value="ECO:0007669"/>
    <property type="project" value="InterPro"/>
</dbReference>
<sequence length="462" mass="51631">MALPHDTYTSRPPSSTPTYGTYLFAYRRSCLDELVHIRRNAVVRSFVDALTRGGPGGTPRPIELHAHDPLRYVGDMLAWLHQAVAGEREFLEALFDYRGENSTNSSRRSVKQAPRSPEGVNENGETADGEVIHIALQSDESAILELLDRVLEGTSRPLKTRVEQVLISQPGAITSYRISNLIQFYSITIGKMLGERAELSKTLNEITEAAFRMFFETLNAQAARLLRFLQTPSPDLSPPPAVKETVLQLKEIMSSYDSSFLTKDDSESTTRPFNDFSTILDAVVDPLIQMCELGAKQLNAFDRAVHMINCMHHVQSALVLYSFTEARARMLETEIETNLDVLVKEQYHTLLRQSGLARVIQALDSKDAETPLSTLPGLDSRTLTQTLSTLDAFLISVSVDSSARLSRLSSPRLARGVNQRAVREFVRAYQRISDAVEDPTAAYEYPATILPRTVEEVERLLE</sequence>
<comment type="caution">
    <text evidence="3">The sequence shown here is derived from an EMBL/GenBank/DDBJ whole genome shotgun (WGS) entry which is preliminary data.</text>
</comment>
<dbReference type="PANTHER" id="PTHR21506">
    <property type="entry name" value="COMPONENT OF OLIGOMERIC GOLGI COMPLEX 6"/>
    <property type="match status" value="1"/>
</dbReference>
<proteinExistence type="predicted"/>
<reference evidence="3 4" key="1">
    <citation type="journal article" date="2018" name="New Phytol.">
        <title>Phylogenomics of Endogonaceae and evolution of mycorrhizas within Mucoromycota.</title>
        <authorList>
            <person name="Chang Y."/>
            <person name="Desiro A."/>
            <person name="Na H."/>
            <person name="Sandor L."/>
            <person name="Lipzen A."/>
            <person name="Clum A."/>
            <person name="Barry K."/>
            <person name="Grigoriev I.V."/>
            <person name="Martin F.M."/>
            <person name="Stajich J.E."/>
            <person name="Smith M.E."/>
            <person name="Bonito G."/>
            <person name="Spatafora J.W."/>
        </authorList>
    </citation>
    <scope>NUCLEOTIDE SEQUENCE [LARGE SCALE GENOMIC DNA]</scope>
    <source>
        <strain evidence="3 4">AD002</strain>
    </source>
</reference>
<dbReference type="Proteomes" id="UP000274822">
    <property type="component" value="Unassembled WGS sequence"/>
</dbReference>
<name>A0A433QYJ7_9FUNG</name>
<evidence type="ECO:0000256" key="1">
    <source>
        <dbReference type="SAM" id="MobiDB-lite"/>
    </source>
</evidence>
<organism evidence="3 4">
    <name type="scientific">Jimgerdemannia flammicorona</name>
    <dbReference type="NCBI Taxonomy" id="994334"/>
    <lineage>
        <taxon>Eukaryota</taxon>
        <taxon>Fungi</taxon>
        <taxon>Fungi incertae sedis</taxon>
        <taxon>Mucoromycota</taxon>
        <taxon>Mucoromycotina</taxon>
        <taxon>Endogonomycetes</taxon>
        <taxon>Endogonales</taxon>
        <taxon>Endogonaceae</taxon>
        <taxon>Jimgerdemannia</taxon>
    </lineage>
</organism>
<protein>
    <submittedName>
        <fullName evidence="3">Oligomeric Golgi complex subunit 6</fullName>
    </submittedName>
</protein>
<dbReference type="EMBL" id="RBNJ01000314">
    <property type="protein sequence ID" value="RUS34850.1"/>
    <property type="molecule type" value="Genomic_DNA"/>
</dbReference>
<dbReference type="InterPro" id="IPR048369">
    <property type="entry name" value="COG6_C"/>
</dbReference>
<dbReference type="Pfam" id="PF20653">
    <property type="entry name" value="COG6_C"/>
    <property type="match status" value="1"/>
</dbReference>